<keyword evidence="2" id="KW-1185">Reference proteome</keyword>
<dbReference type="Gene3D" id="2.60.40.1880">
    <property type="entry name" value="Invasion associated locus B (IalB) protein"/>
    <property type="match status" value="1"/>
</dbReference>
<protein>
    <submittedName>
        <fullName evidence="1">Invasion associated locus B family protein</fullName>
    </submittedName>
</protein>
<name>A0ABV3L6S6_9RHOB</name>
<accession>A0ABV3L6S6</accession>
<evidence type="ECO:0000313" key="1">
    <source>
        <dbReference type="EMBL" id="MEV8466078.1"/>
    </source>
</evidence>
<dbReference type="InterPro" id="IPR010642">
    <property type="entry name" value="Invasion_prot_B"/>
</dbReference>
<proteinExistence type="predicted"/>
<dbReference type="InterPro" id="IPR038696">
    <property type="entry name" value="IalB_sf"/>
</dbReference>
<dbReference type="EMBL" id="JBFBVU010000003">
    <property type="protein sequence ID" value="MEV8466078.1"/>
    <property type="molecule type" value="Genomic_DNA"/>
</dbReference>
<dbReference type="Proteomes" id="UP001553161">
    <property type="component" value="Unassembled WGS sequence"/>
</dbReference>
<reference evidence="1 2" key="1">
    <citation type="submission" date="2024-07" db="EMBL/GenBank/DDBJ databases">
        <authorList>
            <person name="Kang M."/>
        </authorList>
    </citation>
    <scope>NUCLEOTIDE SEQUENCE [LARGE SCALE GENOMIC DNA]</scope>
    <source>
        <strain evidence="1 2">DFM31</strain>
    </source>
</reference>
<dbReference type="Pfam" id="PF06776">
    <property type="entry name" value="IalB"/>
    <property type="match status" value="1"/>
</dbReference>
<gene>
    <name evidence="1" type="ORF">AB0T83_04670</name>
</gene>
<comment type="caution">
    <text evidence="1">The sequence shown here is derived from an EMBL/GenBank/DDBJ whole genome shotgun (WGS) entry which is preliminary data.</text>
</comment>
<sequence length="160" mass="17327">MAASMAMAQNEATRVAAKSDWSIFAEEDPKQCWVVSAPRETVNTRDGRVVAVRRGDIYMFVSFWPGSDKLGEVSFQGGYPFAPGSTVAMQVGDSKFELFTDGEMAWAATPEDDRRIATALKRGVEAVITGRSSRGTTTKDTFSLIGFTAAYDDAMTRCGG</sequence>
<organism evidence="1 2">
    <name type="scientific">Meridianimarinicoccus marinus</name>
    <dbReference type="NCBI Taxonomy" id="3231483"/>
    <lineage>
        <taxon>Bacteria</taxon>
        <taxon>Pseudomonadati</taxon>
        <taxon>Pseudomonadota</taxon>
        <taxon>Alphaproteobacteria</taxon>
        <taxon>Rhodobacterales</taxon>
        <taxon>Paracoccaceae</taxon>
        <taxon>Meridianimarinicoccus</taxon>
    </lineage>
</organism>
<evidence type="ECO:0000313" key="2">
    <source>
        <dbReference type="Proteomes" id="UP001553161"/>
    </source>
</evidence>